<dbReference type="Proteomes" id="UP000542776">
    <property type="component" value="Unassembled WGS sequence"/>
</dbReference>
<comment type="caution">
    <text evidence="2">The sequence shown here is derived from an EMBL/GenBank/DDBJ whole genome shotgun (WGS) entry which is preliminary data.</text>
</comment>
<dbReference type="GO" id="GO:0016787">
    <property type="term" value="F:hydrolase activity"/>
    <property type="evidence" value="ECO:0007669"/>
    <property type="project" value="UniProtKB-KW"/>
</dbReference>
<organism evidence="2 3">
    <name type="scientific">Aureimonas pseudogalii</name>
    <dbReference type="NCBI Taxonomy" id="1744844"/>
    <lineage>
        <taxon>Bacteria</taxon>
        <taxon>Pseudomonadati</taxon>
        <taxon>Pseudomonadota</taxon>
        <taxon>Alphaproteobacteria</taxon>
        <taxon>Hyphomicrobiales</taxon>
        <taxon>Aurantimonadaceae</taxon>
        <taxon>Aureimonas</taxon>
    </lineage>
</organism>
<accession>A0A7W6H882</accession>
<feature type="compositionally biased region" description="Basic and acidic residues" evidence="1">
    <location>
        <begin position="141"/>
        <end position="151"/>
    </location>
</feature>
<evidence type="ECO:0000313" key="3">
    <source>
        <dbReference type="Proteomes" id="UP000542776"/>
    </source>
</evidence>
<dbReference type="RefSeq" id="WP_183201897.1">
    <property type="nucleotide sequence ID" value="NZ_JACIEK010000016.1"/>
</dbReference>
<name>A0A7W6H882_9HYPH</name>
<keyword evidence="3" id="KW-1185">Reference proteome</keyword>
<keyword evidence="2" id="KW-0378">Hydrolase</keyword>
<dbReference type="AlphaFoldDB" id="A0A7W6H882"/>
<proteinExistence type="predicted"/>
<feature type="region of interest" description="Disordered" evidence="1">
    <location>
        <begin position="24"/>
        <end position="48"/>
    </location>
</feature>
<evidence type="ECO:0000256" key="1">
    <source>
        <dbReference type="SAM" id="MobiDB-lite"/>
    </source>
</evidence>
<sequence>MPSLDRLVAPVLEERAATHNLYLPEHAGGVHDGNEGSPHPGGQAVAIGASLGHPPLLARAGAIVPVDEDGEIDLRVFGPVASEGAGLLYRDDSETSAWRASGHTARGRTRPDAAGAALQSGGTENLGDLGLPPSAPTSRVQRSDRGVAADR</sequence>
<protein>
    <submittedName>
        <fullName evidence="2">Alpha-glucosidase (Family GH31 glycosyl hydrolase)</fullName>
    </submittedName>
</protein>
<reference evidence="2 3" key="1">
    <citation type="submission" date="2020-08" db="EMBL/GenBank/DDBJ databases">
        <title>Genomic Encyclopedia of Type Strains, Phase IV (KMG-IV): sequencing the most valuable type-strain genomes for metagenomic binning, comparative biology and taxonomic classification.</title>
        <authorList>
            <person name="Goeker M."/>
        </authorList>
    </citation>
    <scope>NUCLEOTIDE SEQUENCE [LARGE SCALE GENOMIC DNA]</scope>
    <source>
        <strain evidence="2 3">DSM 102238</strain>
    </source>
</reference>
<feature type="region of interest" description="Disordered" evidence="1">
    <location>
        <begin position="91"/>
        <end position="151"/>
    </location>
</feature>
<dbReference type="EMBL" id="JACIEK010000016">
    <property type="protein sequence ID" value="MBB4000226.1"/>
    <property type="molecule type" value="Genomic_DNA"/>
</dbReference>
<gene>
    <name evidence="2" type="ORF">GGR04_004102</name>
</gene>
<dbReference type="Gene3D" id="2.60.40.4040">
    <property type="match status" value="1"/>
</dbReference>
<evidence type="ECO:0000313" key="2">
    <source>
        <dbReference type="EMBL" id="MBB4000226.1"/>
    </source>
</evidence>